<dbReference type="InterPro" id="IPR010314">
    <property type="entry name" value="E3_Ub_ligase_DUF913"/>
</dbReference>
<reference evidence="4 5" key="1">
    <citation type="submission" date="2019-05" db="EMBL/GenBank/DDBJ databases">
        <title>Sporisorium graminicola CBS 10092 draft sequencing and annotation.</title>
        <authorList>
            <person name="Solano-Gonzalez S."/>
            <person name="Caddick M.X."/>
            <person name="Darby A."/>
        </authorList>
    </citation>
    <scope>NUCLEOTIDE SEQUENCE [LARGE SCALE GENOMIC DNA]</scope>
    <source>
        <strain evidence="4 5">CBS 10092</strain>
    </source>
</reference>
<name>A0A4U7KVP2_9BASI</name>
<feature type="compositionally biased region" description="Polar residues" evidence="2">
    <location>
        <begin position="1455"/>
        <end position="1474"/>
    </location>
</feature>
<dbReference type="PANTHER" id="PTHR45990:SF1">
    <property type="entry name" value="DNA REPAIR PROTEIN REV1"/>
    <property type="match status" value="1"/>
</dbReference>
<feature type="region of interest" description="Disordered" evidence="2">
    <location>
        <begin position="1099"/>
        <end position="1118"/>
    </location>
</feature>
<feature type="region of interest" description="Disordered" evidence="2">
    <location>
        <begin position="3106"/>
        <end position="3155"/>
    </location>
</feature>
<feature type="region of interest" description="Disordered" evidence="2">
    <location>
        <begin position="200"/>
        <end position="293"/>
    </location>
</feature>
<feature type="compositionally biased region" description="Acidic residues" evidence="2">
    <location>
        <begin position="2498"/>
        <end position="2527"/>
    </location>
</feature>
<dbReference type="InterPro" id="IPR010309">
    <property type="entry name" value="E3_Ub_ligase_DUF908"/>
</dbReference>
<evidence type="ECO:0000313" key="4">
    <source>
        <dbReference type="EMBL" id="TKY88217.1"/>
    </source>
</evidence>
<feature type="region of interest" description="Disordered" evidence="2">
    <location>
        <begin position="1697"/>
        <end position="1717"/>
    </location>
</feature>
<feature type="region of interest" description="Disordered" evidence="2">
    <location>
        <begin position="1454"/>
        <end position="1555"/>
    </location>
</feature>
<feature type="compositionally biased region" description="Acidic residues" evidence="2">
    <location>
        <begin position="2463"/>
        <end position="2482"/>
    </location>
</feature>
<dbReference type="SUPFAM" id="SSF46934">
    <property type="entry name" value="UBA-like"/>
    <property type="match status" value="1"/>
</dbReference>
<feature type="compositionally biased region" description="Low complexity" evidence="2">
    <location>
        <begin position="2932"/>
        <end position="2948"/>
    </location>
</feature>
<dbReference type="RefSeq" id="XP_029740202.1">
    <property type="nucleotide sequence ID" value="XM_029883525.1"/>
</dbReference>
<dbReference type="InterPro" id="IPR025527">
    <property type="entry name" value="HUWE1/Rev1_UBM"/>
</dbReference>
<evidence type="ECO:0000313" key="5">
    <source>
        <dbReference type="Proteomes" id="UP000306050"/>
    </source>
</evidence>
<dbReference type="GO" id="GO:0017125">
    <property type="term" value="F:deoxycytidyl transferase activity"/>
    <property type="evidence" value="ECO:0007669"/>
    <property type="project" value="TreeGrafter"/>
</dbReference>
<feature type="compositionally biased region" description="Basic and acidic residues" evidence="2">
    <location>
        <begin position="2879"/>
        <end position="2917"/>
    </location>
</feature>
<feature type="compositionally biased region" description="Polar residues" evidence="2">
    <location>
        <begin position="3482"/>
        <end position="3510"/>
    </location>
</feature>
<feature type="compositionally biased region" description="Low complexity" evidence="2">
    <location>
        <begin position="1041"/>
        <end position="1057"/>
    </location>
</feature>
<evidence type="ECO:0000259" key="3">
    <source>
        <dbReference type="PROSITE" id="PS50030"/>
    </source>
</evidence>
<feature type="compositionally biased region" description="Low complexity" evidence="2">
    <location>
        <begin position="1531"/>
        <end position="1546"/>
    </location>
</feature>
<feature type="region of interest" description="Disordered" evidence="2">
    <location>
        <begin position="3619"/>
        <end position="3647"/>
    </location>
</feature>
<keyword evidence="1" id="KW-0808">Transferase</keyword>
<feature type="region of interest" description="Disordered" evidence="2">
    <location>
        <begin position="3482"/>
        <end position="3552"/>
    </location>
</feature>
<feature type="compositionally biased region" description="Polar residues" evidence="2">
    <location>
        <begin position="1063"/>
        <end position="1082"/>
    </location>
</feature>
<dbReference type="GeneID" id="40725822"/>
<feature type="compositionally biased region" description="Polar residues" evidence="2">
    <location>
        <begin position="3205"/>
        <end position="3217"/>
    </location>
</feature>
<feature type="region of interest" description="Disordered" evidence="2">
    <location>
        <begin position="2879"/>
        <end position="3025"/>
    </location>
</feature>
<feature type="compositionally biased region" description="Polar residues" evidence="2">
    <location>
        <begin position="200"/>
        <end position="212"/>
    </location>
</feature>
<dbReference type="Pfam" id="PF00627">
    <property type="entry name" value="UBA"/>
    <property type="match status" value="1"/>
</dbReference>
<dbReference type="EMBL" id="SRRM01000010">
    <property type="protein sequence ID" value="TKY88217.1"/>
    <property type="molecule type" value="Genomic_DNA"/>
</dbReference>
<feature type="compositionally biased region" description="Low complexity" evidence="2">
    <location>
        <begin position="2076"/>
        <end position="2091"/>
    </location>
</feature>
<feature type="region of interest" description="Disordered" evidence="2">
    <location>
        <begin position="2687"/>
        <end position="2707"/>
    </location>
</feature>
<dbReference type="GO" id="GO:0016567">
    <property type="term" value="P:protein ubiquitination"/>
    <property type="evidence" value="ECO:0007669"/>
    <property type="project" value="UniProtKB-UniPathway"/>
</dbReference>
<dbReference type="Proteomes" id="UP000306050">
    <property type="component" value="Chromosome SGRAM_18"/>
</dbReference>
<proteinExistence type="predicted"/>
<feature type="region of interest" description="Disordered" evidence="2">
    <location>
        <begin position="3188"/>
        <end position="3217"/>
    </location>
</feature>
<keyword evidence="5" id="KW-1185">Reference proteome</keyword>
<feature type="compositionally biased region" description="Basic and acidic residues" evidence="2">
    <location>
        <begin position="3540"/>
        <end position="3552"/>
    </location>
</feature>
<feature type="region of interest" description="Disordered" evidence="2">
    <location>
        <begin position="3333"/>
        <end position="3373"/>
    </location>
</feature>
<feature type="compositionally biased region" description="Acidic residues" evidence="2">
    <location>
        <begin position="1505"/>
        <end position="1515"/>
    </location>
</feature>
<dbReference type="InterPro" id="IPR009060">
    <property type="entry name" value="UBA-like_sf"/>
</dbReference>
<dbReference type="Gene3D" id="1.10.8.10">
    <property type="entry name" value="DNA helicase RuvA subunit, C-terminal domain"/>
    <property type="match status" value="1"/>
</dbReference>
<feature type="region of interest" description="Disordered" evidence="2">
    <location>
        <begin position="1018"/>
        <end position="1090"/>
    </location>
</feature>
<feature type="compositionally biased region" description="Polar residues" evidence="2">
    <location>
        <begin position="2954"/>
        <end position="2963"/>
    </location>
</feature>
<dbReference type="GO" id="GO:0042276">
    <property type="term" value="P:error-prone translesion synthesis"/>
    <property type="evidence" value="ECO:0007669"/>
    <property type="project" value="TreeGrafter"/>
</dbReference>
<feature type="compositionally biased region" description="Low complexity" evidence="2">
    <location>
        <begin position="213"/>
        <end position="232"/>
    </location>
</feature>
<dbReference type="Pfam" id="PF06025">
    <property type="entry name" value="DUF913"/>
    <property type="match status" value="1"/>
</dbReference>
<feature type="region of interest" description="Disordered" evidence="2">
    <location>
        <begin position="2763"/>
        <end position="2801"/>
    </location>
</feature>
<feature type="compositionally biased region" description="Low complexity" evidence="2">
    <location>
        <begin position="3136"/>
        <end position="3155"/>
    </location>
</feature>
<feature type="region of interest" description="Disordered" evidence="2">
    <location>
        <begin position="2354"/>
        <end position="2527"/>
    </location>
</feature>
<feature type="region of interest" description="Disordered" evidence="2">
    <location>
        <begin position="2061"/>
        <end position="2101"/>
    </location>
</feature>
<dbReference type="GO" id="GO:0003887">
    <property type="term" value="F:DNA-directed DNA polymerase activity"/>
    <property type="evidence" value="ECO:0007669"/>
    <property type="project" value="TreeGrafter"/>
</dbReference>
<feature type="compositionally biased region" description="Acidic residues" evidence="2">
    <location>
        <begin position="2412"/>
        <end position="2454"/>
    </location>
</feature>
<dbReference type="InterPro" id="IPR015940">
    <property type="entry name" value="UBA"/>
</dbReference>
<feature type="compositionally biased region" description="Acidic residues" evidence="2">
    <location>
        <begin position="3620"/>
        <end position="3630"/>
    </location>
</feature>
<sequence>MKITKTPKRLAAAAPEVVALQDRITNSSDDELPAVLDSVSEWCWPRGDLYYWTGALNRFDTILENVCRDYEVAKIQVNNFTPLTKRLVVSILRFSRLLIENCTNRKLYNSFEHLNELFCTRDLDVLEATLRLVLRAAQQHNSHHPRHEFQISKERLTTLAMIWTPRDHGVSLADVAQPEVHMPSELSHVIFQFFRRTGPAANSTATSSQQPVASSSALASTDSSRAARSAASPHQSHHFQLHNQATSTPTRSRNRDQRPAMLPALSSGALPVTPTRTDDRSEGGAAAHSGSSFAAGGRREGLITVDLGKITEANGDSVDLLAKAVETYEIPPEERFELFQRIRLALGLQNGSSRKQLLVCRLLAIASYGLVINESIANTQLFLYEPDLIQRIAALVDPVQKFDMAIQSSAFYALDSLGRYRNRMSVVLNSVNASVNHGIILSVLRNLIDDLRTNAPVSSEHFVDSVLSFIAFVATSSSASHTIVGAGLIPLLVDLINIPNPDRYMVQRTVSRAIGLIDSLTYAVPQAFDLFCNARGLDVVVDRIKAEVDRDIEDGSTDRMSDSIFGESGPDNLYGRLAFGRASLLRAMFKSITQMMASTGTGDGLRNLVNTTLPNSLKRIILNRSIFGPQILALAILITSTFVHNEPTSLAILQEAKIPEVLFDAIEADIEAHWDVIYAIPNAIGAICLNQAGLDLFNSRPLIPKLFSLFTSERHSKVFQDRDNANAFGAAIDELMRHQPSLKTLVMDSIMRSLDDINKMGRNFVLPQDAKARAAYGLLPVGDAAASEAAATAAEGSTGGRSVALADVVTDEPDPIRKEDITKLESNPVIASIDVVARVLEGLFQTTSHCKDFIKMDGFDKLLGFYSLPCLPYDFSVSLLADSLVTLVRLMAEISPSTVLIAMLRDVKAASEEVAALFGVPDKSFASLTYDNTVSRLLWMAAPRDEAEAERANLAFRKLVGLCSRTHLFTDVCTITYVGHKLPSIFLQTLVASTTSGTISLEELGAIHRACAWENMLLKTSLPPPPPSAGTEKAGAETRSAESSQSASQQPPSSTTAEHPGPANSNSTAGSSTQSMHVQRTPQHGVPGDLLQDLAGTVEQRAQPAGSGQPQEEDPRQRNAAALRYVASQIPSSLTSLFEETVRYLAPRRSVDAAHKAAAYTASVEIATFLKEHLTWRESSNGINSFAFAMLMICQTSCLLFDERPTSPVVYPAILRAWDKQGGLDALFNLFRRYVAEIDRFYNGHGNSIELSPTDIDEAGIKLGHTCGGLKVTLGLLLKLVHCKGLTDSAQTTQLIRDGGKDVFEPHAYLVNIRLRVLQLLLSLWDKPWLPSLPASVNRLMLQNLLTILKGQNESAPLPKRQASVSGPSGASGTLESTMPTLLNMRNPFAFGSAPRVIPPPVRRPPNEERVRTMVDMGFPENAARHALSRCQNNLNAATEYLLMHDDVVFHYRDNPNQPWNDDSTPGAAETQNGARAAVESVAQPVNDATIEATPGVPATAAANDDAEAWEDQDETAPAHDDSNAARGSVSDAPMADAGASSGSDAHAGDKQTETDDTMDALKVAARKADLDQCRTDLRAAIVERGLELADRHPALVFEVKSAIMLQASERAQAMARIEMLVQVIDSEASAAFGAKADFIALRVQLLALVLHDEQIFKQLDRDVATLVLRSLEGLIQLYGSRASASQASSTAAIASQSTTAQASTDSATQPPKPSSTPPKWLASLILALVGILGFSEDIAEVKPDDALLDAPVDAGTVASGAGKASENKSAEAAVDSAGSANTTISDKPVLPRVRVGSVPISEALFHFALQIFREATTLERNDLLAAFRLLTVLTRNHSYAARFAREGGVRLIFEPFRVLEPKQVSGCQPFVAMVLRHIIEDAQTLATVMAQEIHSLVAQSRNKTSDTSTLVRHLDCAVLRDPDVFLESAVAKVEMTEYSPTKGSGHIKLLQETSAAEAGTKESPSDLAGNGQASLASLRLGDDPMDSAAEGVDGKTTDEPAFFKTAAQSTTVHAPSEELDRLMGYLLTELLKSTAKKPQSTAGAQSGAAANANASSANQDAAQAGASGTGDGSVSSNGTLATTGSTASSGQPQEKTEEEKQDDITFFYSSFLMQCLTELLSSYASCKTSFVNFNKKRLFAAAVGASTTSMSSPAATASASVAFAPGTPGGKDSARSRAGILSTFLTELVPAGFLNSYDSSELRRKMTLSNWAMSVLVALSADVSMHNDVKEVPADLVSVRKTVLDAIARSIKEAASSSESIEVRYGRLFALSELCYRLLIARPNKPGGKQAEDLTLHMAKTMLEKNFVTVLTSAIADFDLNLPTVKSLLEAILRPLEHLTKVAIRMGKAKDKNSGRAVIAESEDETDLSSDYDMEEAFDDDDDDDHDIEREDTPDFYRNSSLGMHTGEMETGLDDDEMSDEDMDDDEDMEMEDFDSETGSELSTDEELEGLDGDDPHVMEITDSDTDMDDSSDEDSDDDDDNHTHSHSHGSHRDDISIVDEEDEWTDDEDDDEGNSDLDDDDDDEETLDFVFEDGEDGMPAIPEEFDEGDDAALMDGDVGDGIMDDEEIEMLEEDSMDGDMDHDDLSQLELAEEYAAPVDDRFGANWGWTNDPRMPGSGVSGDRPRSAGLLPPNFFLPNAIANMASGTGGHRRRNLLDFDSMMAPRRTAPPSDEISTHPLLVDQSDADASRHAGRATGRGSGGVQLPSGYADWAQSVEDFVGEGALQFLENLLTRGGAGNQGIRIELGDGGRMRIDAVDVTGRPGRGGHHHHHHHHPHSHTQHGQAVFGGDGQRASSSRQAAVMNDPVALARSFTPSTTLTRWTEEALILLPSSVVSSERTSKMRAHLINALLPGFKKNRIETRRQLEEDRKVLEQAKKTREQAEDELKRLREGKERTEKELEEARDRLRQGENRARQMLADGDAERQAQASGSSASATPPTGPKTGEPASATGANDANTRMDSAAGNTAGPEPAPNSSASAVVPDDVEMADAESVPTGSATRQDTEASDSAAVNTHAQHSTEATRTTISINGEEIDISDTGIDPTFLEALPDDLREEVLNQHFRERRAAEATNNLPQPTSIAPEFLDALPPELRAEVIQQEALETSRRRIREQMVSRGSGDRPGEESAPTAREGAAPAASSAPADGDGAGSASNEYLDSIERVLRGGPGGAPDPMAIAFLHNEHADGSNRQHRRFDDEEDSQDVSSGTVRAAPASTSARLGAMPMRMLNVSGIPRPGGTDARDVVKVQPSKGGPQRDAIQLLDKSGLATLVRLLFFPQMNAKQTNLHKVLANLCENAKTRSELLNLLLMVLSEGSVDAHAVDRSFVSVSNRANRMNSTPSRPTPRRANSGPASAVQHQGGQGNAGSTAPLSKTGDEAPFLIASRSIETLLHLTSVNEEAAMWFLRNDSRPLKRAKGKEKETDASERGTAPINVLLGLLSKETILVNSQLVDSLLALISTATKPLLWIARNKAVDTTAKPVTTATDASKEAATSTEMVRSGGPNANISEATPAAAAATSSNTSGGAATPAAPKSAQPGGEERENTVPDIPAERLRNLVKPLATAISSKGFQNTLAIAWHVDLLEDARPTICGALREQANQASRSLVGDLDALLSTLPEPVEEEEEEDPAAADKKAGASSGEGDLTPGAAATAAAAAASAGVTQSGIVISGPTVTDRLSAMSGAQRIESKALATLASPANAQAVLLRSLRALNYIMTGR</sequence>
<accession>A0A4U7KVP2</accession>
<feature type="compositionally biased region" description="Polar residues" evidence="2">
    <location>
        <begin position="3013"/>
        <end position="3025"/>
    </location>
</feature>
<dbReference type="Pfam" id="PF06012">
    <property type="entry name" value="DUF908"/>
    <property type="match status" value="1"/>
</dbReference>
<feature type="compositionally biased region" description="Basic and acidic residues" evidence="2">
    <location>
        <begin position="3106"/>
        <end position="3127"/>
    </location>
</feature>
<evidence type="ECO:0000256" key="1">
    <source>
        <dbReference type="ARBA" id="ARBA00022679"/>
    </source>
</evidence>
<comment type="caution">
    <text evidence="4">The sequence shown here is derived from an EMBL/GenBank/DDBJ whole genome shotgun (WGS) entry which is preliminary data.</text>
</comment>
<protein>
    <recommendedName>
        <fullName evidence="3">UBA domain-containing protein</fullName>
    </recommendedName>
</protein>
<evidence type="ECO:0000256" key="2">
    <source>
        <dbReference type="SAM" id="MobiDB-lite"/>
    </source>
</evidence>
<dbReference type="PROSITE" id="PS50030">
    <property type="entry name" value="UBA"/>
    <property type="match status" value="1"/>
</dbReference>
<feature type="region of interest" description="Disordered" evidence="2">
    <location>
        <begin position="1759"/>
        <end position="1781"/>
    </location>
</feature>
<organism evidence="4 5">
    <name type="scientific">Sporisorium graminicola</name>
    <dbReference type="NCBI Taxonomy" id="280036"/>
    <lineage>
        <taxon>Eukaryota</taxon>
        <taxon>Fungi</taxon>
        <taxon>Dikarya</taxon>
        <taxon>Basidiomycota</taxon>
        <taxon>Ustilaginomycotina</taxon>
        <taxon>Ustilaginomycetes</taxon>
        <taxon>Ustilaginales</taxon>
        <taxon>Ustilaginaceae</taxon>
        <taxon>Sporisorium</taxon>
    </lineage>
</organism>
<feature type="compositionally biased region" description="Low complexity" evidence="2">
    <location>
        <begin position="3511"/>
        <end position="3538"/>
    </location>
</feature>
<dbReference type="UniPathway" id="UPA00143"/>
<feature type="domain" description="UBA" evidence="3">
    <location>
        <begin position="1405"/>
        <end position="1445"/>
    </location>
</feature>
<feature type="compositionally biased region" description="Low complexity" evidence="2">
    <location>
        <begin position="283"/>
        <end position="293"/>
    </location>
</feature>
<dbReference type="PANTHER" id="PTHR45990">
    <property type="entry name" value="DNA REPAIR PROTEIN REV1"/>
    <property type="match status" value="1"/>
</dbReference>
<dbReference type="SUPFAM" id="SSF48371">
    <property type="entry name" value="ARM repeat"/>
    <property type="match status" value="1"/>
</dbReference>
<feature type="compositionally biased region" description="Acidic residues" evidence="2">
    <location>
        <begin position="2362"/>
        <end position="2387"/>
    </location>
</feature>
<dbReference type="InterPro" id="IPR016024">
    <property type="entry name" value="ARM-type_fold"/>
</dbReference>
<dbReference type="SMART" id="SM00165">
    <property type="entry name" value="UBA"/>
    <property type="match status" value="1"/>
</dbReference>
<feature type="compositionally biased region" description="Low complexity" evidence="2">
    <location>
        <begin position="1697"/>
        <end position="1710"/>
    </location>
</feature>
<dbReference type="Pfam" id="PF14377">
    <property type="entry name" value="UBM"/>
    <property type="match status" value="2"/>
</dbReference>
<gene>
    <name evidence="4" type="ORF">EX895_002927</name>
</gene>
<dbReference type="KEGG" id="sgra:EX895_002927"/>
<dbReference type="GO" id="GO:0070987">
    <property type="term" value="P:error-free translesion synthesis"/>
    <property type="evidence" value="ECO:0007669"/>
    <property type="project" value="TreeGrafter"/>
</dbReference>
<dbReference type="OrthoDB" id="8068875at2759"/>
<feature type="compositionally biased region" description="Basic residues" evidence="2">
    <location>
        <begin position="2767"/>
        <end position="2782"/>
    </location>
</feature>
<dbReference type="GO" id="GO:0005634">
    <property type="term" value="C:nucleus"/>
    <property type="evidence" value="ECO:0007669"/>
    <property type="project" value="TreeGrafter"/>
</dbReference>
<feature type="region of interest" description="Disordered" evidence="2">
    <location>
        <begin position="1978"/>
        <end position="1998"/>
    </location>
</feature>
<feature type="compositionally biased region" description="Polar residues" evidence="2">
    <location>
        <begin position="3333"/>
        <end position="3342"/>
    </location>
</feature>
<feature type="compositionally biased region" description="Polar residues" evidence="2">
    <location>
        <begin position="241"/>
        <end position="251"/>
    </location>
</feature>